<keyword evidence="11" id="KW-1185">Reference proteome</keyword>
<feature type="chain" id="PRO_5043953376" description="Protein sleepless" evidence="9">
    <location>
        <begin position="22"/>
        <end position="132"/>
    </location>
</feature>
<dbReference type="GO" id="GO:0098552">
    <property type="term" value="C:side of membrane"/>
    <property type="evidence" value="ECO:0007669"/>
    <property type="project" value="UniProtKB-KW"/>
</dbReference>
<comment type="subcellular location">
    <subcellularLocation>
        <location evidence="1">Membrane</location>
        <topology evidence="1">Lipid-anchor</topology>
        <topology evidence="1">GPI-anchor</topology>
    </subcellularLocation>
</comment>
<keyword evidence="8" id="KW-0449">Lipoprotein</keyword>
<evidence type="ECO:0000313" key="11">
    <source>
        <dbReference type="Proteomes" id="UP001153954"/>
    </source>
</evidence>
<evidence type="ECO:0000256" key="8">
    <source>
        <dbReference type="ARBA" id="ARBA00023288"/>
    </source>
</evidence>
<evidence type="ECO:0000256" key="2">
    <source>
        <dbReference type="ARBA" id="ARBA00022622"/>
    </source>
</evidence>
<evidence type="ECO:0000256" key="4">
    <source>
        <dbReference type="ARBA" id="ARBA00022729"/>
    </source>
</evidence>
<dbReference type="InterPro" id="IPR045860">
    <property type="entry name" value="Snake_toxin-like_sf"/>
</dbReference>
<comment type="caution">
    <text evidence="10">The sequence shown here is derived from an EMBL/GenBank/DDBJ whole genome shotgun (WGS) entry which is preliminary data.</text>
</comment>
<proteinExistence type="predicted"/>
<dbReference type="GO" id="GO:0032222">
    <property type="term" value="P:regulation of synaptic transmission, cholinergic"/>
    <property type="evidence" value="ECO:0007669"/>
    <property type="project" value="InterPro"/>
</dbReference>
<dbReference type="Proteomes" id="UP001153954">
    <property type="component" value="Unassembled WGS sequence"/>
</dbReference>
<dbReference type="Pfam" id="PF17064">
    <property type="entry name" value="QVR"/>
    <property type="match status" value="1"/>
</dbReference>
<keyword evidence="5" id="KW-1133">Transmembrane helix</keyword>
<reference evidence="10" key="1">
    <citation type="submission" date="2022-03" db="EMBL/GenBank/DDBJ databases">
        <authorList>
            <person name="Tunstrom K."/>
        </authorList>
    </citation>
    <scope>NUCLEOTIDE SEQUENCE</scope>
</reference>
<keyword evidence="4 9" id="KW-0732">Signal</keyword>
<keyword evidence="3" id="KW-0812">Transmembrane</keyword>
<organism evidence="10 11">
    <name type="scientific">Euphydryas editha</name>
    <name type="common">Edith's checkerspot</name>
    <dbReference type="NCBI Taxonomy" id="104508"/>
    <lineage>
        <taxon>Eukaryota</taxon>
        <taxon>Metazoa</taxon>
        <taxon>Ecdysozoa</taxon>
        <taxon>Arthropoda</taxon>
        <taxon>Hexapoda</taxon>
        <taxon>Insecta</taxon>
        <taxon>Pterygota</taxon>
        <taxon>Neoptera</taxon>
        <taxon>Endopterygota</taxon>
        <taxon>Lepidoptera</taxon>
        <taxon>Glossata</taxon>
        <taxon>Ditrysia</taxon>
        <taxon>Papilionoidea</taxon>
        <taxon>Nymphalidae</taxon>
        <taxon>Nymphalinae</taxon>
        <taxon>Euphydryas</taxon>
    </lineage>
</organism>
<gene>
    <name evidence="10" type="ORF">EEDITHA_LOCUS8919</name>
</gene>
<dbReference type="EMBL" id="CAKOGL010000012">
    <property type="protein sequence ID" value="CAH2093231.1"/>
    <property type="molecule type" value="Genomic_DNA"/>
</dbReference>
<keyword evidence="6" id="KW-0472">Membrane</keyword>
<dbReference type="PANTHER" id="PTHR33562:SF14">
    <property type="entry name" value="PROTEIN QUIVER"/>
    <property type="match status" value="1"/>
</dbReference>
<sequence>MALVTFWFLAVIFSLLQQGLAIKCYQCNSHNDSRCLMTKLPDSMRLPCGPKDTMCRKISQVVEFEMNGMPPDSRVIRGCGWDDSSYKGRCYQRSGFGGRQEVCSCLEDGCNSASVPVGATVLMLLTFVLLRI</sequence>
<dbReference type="InterPro" id="IPR031424">
    <property type="entry name" value="QVR-like"/>
</dbReference>
<evidence type="ECO:0000256" key="3">
    <source>
        <dbReference type="ARBA" id="ARBA00022692"/>
    </source>
</evidence>
<dbReference type="AlphaFoldDB" id="A0AAU9U5L7"/>
<evidence type="ECO:0000256" key="5">
    <source>
        <dbReference type="ARBA" id="ARBA00022989"/>
    </source>
</evidence>
<name>A0AAU9U5L7_EUPED</name>
<evidence type="ECO:0000256" key="9">
    <source>
        <dbReference type="SAM" id="SignalP"/>
    </source>
</evidence>
<evidence type="ECO:0000256" key="6">
    <source>
        <dbReference type="ARBA" id="ARBA00023136"/>
    </source>
</evidence>
<evidence type="ECO:0000256" key="7">
    <source>
        <dbReference type="ARBA" id="ARBA00023180"/>
    </source>
</evidence>
<accession>A0AAU9U5L7</accession>
<evidence type="ECO:0008006" key="12">
    <source>
        <dbReference type="Google" id="ProtNLM"/>
    </source>
</evidence>
<dbReference type="GO" id="GO:0030431">
    <property type="term" value="P:sleep"/>
    <property type="evidence" value="ECO:0007669"/>
    <property type="project" value="InterPro"/>
</dbReference>
<dbReference type="PANTHER" id="PTHR33562">
    <property type="entry name" value="ATILLA, ISOFORM B-RELATED-RELATED"/>
    <property type="match status" value="1"/>
</dbReference>
<evidence type="ECO:0000313" key="10">
    <source>
        <dbReference type="EMBL" id="CAH2093231.1"/>
    </source>
</evidence>
<dbReference type="InterPro" id="IPR050975">
    <property type="entry name" value="Sleep_regulator"/>
</dbReference>
<keyword evidence="2" id="KW-0336">GPI-anchor</keyword>
<keyword evidence="7" id="KW-0325">Glycoprotein</keyword>
<protein>
    <recommendedName>
        <fullName evidence="12">Protein sleepless</fullName>
    </recommendedName>
</protein>
<feature type="signal peptide" evidence="9">
    <location>
        <begin position="1"/>
        <end position="21"/>
    </location>
</feature>
<dbReference type="SUPFAM" id="SSF57302">
    <property type="entry name" value="Snake toxin-like"/>
    <property type="match status" value="1"/>
</dbReference>
<evidence type="ECO:0000256" key="1">
    <source>
        <dbReference type="ARBA" id="ARBA00004589"/>
    </source>
</evidence>